<dbReference type="STRING" id="135208.A0A4Z0A6P2"/>
<evidence type="ECO:0000256" key="4">
    <source>
        <dbReference type="ARBA" id="ARBA00022617"/>
    </source>
</evidence>
<dbReference type="GO" id="GO:0005506">
    <property type="term" value="F:iron ion binding"/>
    <property type="evidence" value="ECO:0007669"/>
    <property type="project" value="InterPro"/>
</dbReference>
<comment type="caution">
    <text evidence="10">The sequence shown here is derived from an EMBL/GenBank/DDBJ whole genome shotgun (WGS) entry which is preliminary data.</text>
</comment>
<dbReference type="Gene3D" id="1.10.630.10">
    <property type="entry name" value="Cytochrome P450"/>
    <property type="match status" value="1"/>
</dbReference>
<accession>A0A4Z0A6P2</accession>
<evidence type="ECO:0000256" key="1">
    <source>
        <dbReference type="ARBA" id="ARBA00001971"/>
    </source>
</evidence>
<dbReference type="PANTHER" id="PTHR24305:SF166">
    <property type="entry name" value="CYTOCHROME P450 12A4, MITOCHONDRIAL-RELATED"/>
    <property type="match status" value="1"/>
</dbReference>
<dbReference type="SUPFAM" id="SSF48264">
    <property type="entry name" value="Cytochrome P450"/>
    <property type="match status" value="1"/>
</dbReference>
<name>A0A4Z0A6P2_9AGAM</name>
<dbReference type="Pfam" id="PF00067">
    <property type="entry name" value="p450"/>
    <property type="match status" value="1"/>
</dbReference>
<dbReference type="GO" id="GO:0016705">
    <property type="term" value="F:oxidoreductase activity, acting on paired donors, with incorporation or reduction of molecular oxygen"/>
    <property type="evidence" value="ECO:0007669"/>
    <property type="project" value="InterPro"/>
</dbReference>
<comment type="similarity">
    <text evidence="3">Belongs to the cytochrome P450 family.</text>
</comment>
<keyword evidence="5" id="KW-0479">Metal-binding</keyword>
<keyword evidence="7" id="KW-0408">Iron</keyword>
<keyword evidence="4" id="KW-0349">Heme</keyword>
<dbReference type="InterPro" id="IPR002401">
    <property type="entry name" value="Cyt_P450_E_grp-I"/>
</dbReference>
<feature type="chain" id="PRO_5021372076" description="Cytochrome P450" evidence="9">
    <location>
        <begin position="22"/>
        <end position="521"/>
    </location>
</feature>
<dbReference type="EMBL" id="SFCI01000083">
    <property type="protein sequence ID" value="TFY82726.1"/>
    <property type="molecule type" value="Genomic_DNA"/>
</dbReference>
<evidence type="ECO:0000256" key="9">
    <source>
        <dbReference type="SAM" id="SignalP"/>
    </source>
</evidence>
<keyword evidence="8" id="KW-0503">Monooxygenase</keyword>
<evidence type="ECO:0000256" key="8">
    <source>
        <dbReference type="ARBA" id="ARBA00023033"/>
    </source>
</evidence>
<gene>
    <name evidence="10" type="ORF">EWM64_g1280</name>
</gene>
<evidence type="ECO:0000256" key="7">
    <source>
        <dbReference type="ARBA" id="ARBA00023004"/>
    </source>
</evidence>
<evidence type="ECO:0008006" key="12">
    <source>
        <dbReference type="Google" id="ProtNLM"/>
    </source>
</evidence>
<evidence type="ECO:0000313" key="10">
    <source>
        <dbReference type="EMBL" id="TFY82726.1"/>
    </source>
</evidence>
<feature type="signal peptide" evidence="9">
    <location>
        <begin position="1"/>
        <end position="21"/>
    </location>
</feature>
<dbReference type="PANTHER" id="PTHR24305">
    <property type="entry name" value="CYTOCHROME P450"/>
    <property type="match status" value="1"/>
</dbReference>
<dbReference type="InterPro" id="IPR036396">
    <property type="entry name" value="Cyt_P450_sf"/>
</dbReference>
<evidence type="ECO:0000256" key="6">
    <source>
        <dbReference type="ARBA" id="ARBA00023002"/>
    </source>
</evidence>
<reference evidence="10 11" key="1">
    <citation type="submission" date="2019-02" db="EMBL/GenBank/DDBJ databases">
        <title>Genome sequencing of the rare red list fungi Hericium alpestre (H. flagellum).</title>
        <authorList>
            <person name="Buettner E."/>
            <person name="Kellner H."/>
        </authorList>
    </citation>
    <scope>NUCLEOTIDE SEQUENCE [LARGE SCALE GENOMIC DNA]</scope>
    <source>
        <strain evidence="10 11">DSM 108284</strain>
    </source>
</reference>
<sequence>MSSLPSSSVVALSILVALVVRHLLRKKSDVDVLPSPPASEATWLYGHEYEVFEHESNVMYSRWASALGPLYKIKAALFHADVVVAADHAAVQHIFQYADRYGQYFASVKSPVFRPPVANLLGKGLVWAEGDDHKKQRRILAPAFSPENLKGMYDDIVESAEKLESRLVNEVASHNGEATVNIVEATSACTLDIIGRAAFGHDFGAGRSEEAKAISAAWTKHVNMGLTFGGFIAPHVVQTFPWIVKLPIATLQAQGTAKVIVTDLASRIIDRGVINEQGKDILSLLMKAARDSKNPESDGLTQSQIVDNISTFIMVGHETTAGSVNFTLLQLARHPEIQNKLREEINNAGGQFTIEELQKLEYLDAVVKEGLRLHPASPHTERIALEDDVIPLDKPIRTSDGRTITSLEVKAGQVFQIPFQTINTNPDVWGPDALEFKPERWLTAAACPPRASCRMAGAASSRSAMARGTALATASVMLAAIIRSIVVEPTGDVVKQVISPTLQAIVDGKAQLPLRVKSVQQ</sequence>
<comment type="cofactor">
    <cofactor evidence="1">
        <name>heme</name>
        <dbReference type="ChEBI" id="CHEBI:30413"/>
    </cofactor>
</comment>
<dbReference type="AlphaFoldDB" id="A0A4Z0A6P2"/>
<keyword evidence="11" id="KW-1185">Reference proteome</keyword>
<evidence type="ECO:0000313" key="11">
    <source>
        <dbReference type="Proteomes" id="UP000298061"/>
    </source>
</evidence>
<dbReference type="Proteomes" id="UP000298061">
    <property type="component" value="Unassembled WGS sequence"/>
</dbReference>
<keyword evidence="6" id="KW-0560">Oxidoreductase</keyword>
<evidence type="ECO:0000256" key="2">
    <source>
        <dbReference type="ARBA" id="ARBA00005179"/>
    </source>
</evidence>
<evidence type="ECO:0000256" key="5">
    <source>
        <dbReference type="ARBA" id="ARBA00022723"/>
    </source>
</evidence>
<dbReference type="OrthoDB" id="1470350at2759"/>
<comment type="pathway">
    <text evidence="2">Secondary metabolite biosynthesis.</text>
</comment>
<dbReference type="GO" id="GO:0004497">
    <property type="term" value="F:monooxygenase activity"/>
    <property type="evidence" value="ECO:0007669"/>
    <property type="project" value="UniProtKB-KW"/>
</dbReference>
<dbReference type="InterPro" id="IPR050121">
    <property type="entry name" value="Cytochrome_P450_monoxygenase"/>
</dbReference>
<dbReference type="InterPro" id="IPR001128">
    <property type="entry name" value="Cyt_P450"/>
</dbReference>
<evidence type="ECO:0000256" key="3">
    <source>
        <dbReference type="ARBA" id="ARBA00010617"/>
    </source>
</evidence>
<protein>
    <recommendedName>
        <fullName evidence="12">Cytochrome P450</fullName>
    </recommendedName>
</protein>
<proteinExistence type="inferred from homology"/>
<keyword evidence="9" id="KW-0732">Signal</keyword>
<organism evidence="10 11">
    <name type="scientific">Hericium alpestre</name>
    <dbReference type="NCBI Taxonomy" id="135208"/>
    <lineage>
        <taxon>Eukaryota</taxon>
        <taxon>Fungi</taxon>
        <taxon>Dikarya</taxon>
        <taxon>Basidiomycota</taxon>
        <taxon>Agaricomycotina</taxon>
        <taxon>Agaricomycetes</taxon>
        <taxon>Russulales</taxon>
        <taxon>Hericiaceae</taxon>
        <taxon>Hericium</taxon>
    </lineage>
</organism>
<dbReference type="GO" id="GO:0020037">
    <property type="term" value="F:heme binding"/>
    <property type="evidence" value="ECO:0007669"/>
    <property type="project" value="InterPro"/>
</dbReference>
<dbReference type="PRINTS" id="PR00463">
    <property type="entry name" value="EP450I"/>
</dbReference>